<feature type="binding site" evidence="4">
    <location>
        <position position="155"/>
    </location>
    <ligand>
        <name>a divalent metal cation</name>
        <dbReference type="ChEBI" id="CHEBI:60240"/>
        <label>2</label>
    </ligand>
</feature>
<comment type="caution">
    <text evidence="5">The sequence shown here is derived from an EMBL/GenBank/DDBJ whole genome shotgun (WGS) entry which is preliminary data.</text>
</comment>
<dbReference type="InterPro" id="IPR015991">
    <property type="entry name" value="TatD/YcfH-like"/>
</dbReference>
<feature type="binding site" evidence="4">
    <location>
        <position position="94"/>
    </location>
    <ligand>
        <name>a divalent metal cation</name>
        <dbReference type="ChEBI" id="CHEBI:60240"/>
        <label>1</label>
    </ligand>
</feature>
<dbReference type="NCBIfam" id="TIGR00010">
    <property type="entry name" value="YchF/TatD family DNA exonuclease"/>
    <property type="match status" value="1"/>
</dbReference>
<evidence type="ECO:0000256" key="3">
    <source>
        <dbReference type="ARBA" id="ARBA00022801"/>
    </source>
</evidence>
<dbReference type="GO" id="GO:0004536">
    <property type="term" value="F:DNA nuclease activity"/>
    <property type="evidence" value="ECO:0007669"/>
    <property type="project" value="InterPro"/>
</dbReference>
<keyword evidence="3 5" id="KW-0378">Hydrolase</keyword>
<feature type="binding site" evidence="4">
    <location>
        <position position="6"/>
    </location>
    <ligand>
        <name>a divalent metal cation</name>
        <dbReference type="ChEBI" id="CHEBI:60240"/>
        <label>1</label>
    </ligand>
</feature>
<evidence type="ECO:0000256" key="2">
    <source>
        <dbReference type="ARBA" id="ARBA00022723"/>
    </source>
</evidence>
<dbReference type="InterPro" id="IPR018228">
    <property type="entry name" value="DNase_TatD-rel_CS"/>
</dbReference>
<dbReference type="PROSITE" id="PS01091">
    <property type="entry name" value="TATD_3"/>
    <property type="match status" value="1"/>
</dbReference>
<dbReference type="Pfam" id="PF01026">
    <property type="entry name" value="TatD_DNase"/>
    <property type="match status" value="1"/>
</dbReference>
<dbReference type="GO" id="GO:0046872">
    <property type="term" value="F:metal ion binding"/>
    <property type="evidence" value="ECO:0007669"/>
    <property type="project" value="UniProtKB-KW"/>
</dbReference>
<dbReference type="EMBL" id="JAEPDI010000001">
    <property type="protein sequence ID" value="MCG7937257.1"/>
    <property type="molecule type" value="Genomic_DNA"/>
</dbReference>
<dbReference type="FunFam" id="3.20.20.140:FF:000005">
    <property type="entry name" value="TatD family hydrolase"/>
    <property type="match status" value="1"/>
</dbReference>
<comment type="similarity">
    <text evidence="1">Belongs to the metallo-dependent hydrolases superfamily. TatD-type hydrolase family.</text>
</comment>
<dbReference type="PROSITE" id="PS01137">
    <property type="entry name" value="TATD_1"/>
    <property type="match status" value="1"/>
</dbReference>
<evidence type="ECO:0000313" key="5">
    <source>
        <dbReference type="EMBL" id="MCG7937257.1"/>
    </source>
</evidence>
<dbReference type="Gene3D" id="3.20.20.140">
    <property type="entry name" value="Metal-dependent hydrolases"/>
    <property type="match status" value="1"/>
</dbReference>
<evidence type="ECO:0000256" key="1">
    <source>
        <dbReference type="ARBA" id="ARBA00009275"/>
    </source>
</evidence>
<dbReference type="GO" id="GO:0016788">
    <property type="term" value="F:hydrolase activity, acting on ester bonds"/>
    <property type="evidence" value="ECO:0007669"/>
    <property type="project" value="InterPro"/>
</dbReference>
<evidence type="ECO:0000256" key="4">
    <source>
        <dbReference type="PIRSR" id="PIRSR005902-1"/>
    </source>
</evidence>
<gene>
    <name evidence="5" type="ORF">JAZ04_00175</name>
</gene>
<dbReference type="CDD" id="cd01310">
    <property type="entry name" value="TatD_DNAse"/>
    <property type="match status" value="1"/>
</dbReference>
<dbReference type="Proteomes" id="UP000886687">
    <property type="component" value="Unassembled WGS sequence"/>
</dbReference>
<keyword evidence="2 4" id="KW-0479">Metal-binding</keyword>
<name>A0A9E4K090_9GAMM</name>
<dbReference type="InterPro" id="IPR032466">
    <property type="entry name" value="Metal_Hydrolase"/>
</dbReference>
<dbReference type="PANTHER" id="PTHR46124:SF2">
    <property type="entry name" value="D-AMINOACYL-TRNA DEACYLASE"/>
    <property type="match status" value="1"/>
</dbReference>
<evidence type="ECO:0000313" key="6">
    <source>
        <dbReference type="Proteomes" id="UP000886687"/>
    </source>
</evidence>
<proteinExistence type="inferred from homology"/>
<sequence length="259" mass="29016">MLVDSHCHLDRVALDHYANDFSQFVTSTLDGGISHMLCVSIDLESWPSMVSLVESYPQISVSVGVHPNDRERHDPTPDELVELAQHPKVVAIGETGLDYFHGKGDLDWQRNRFRQHIEAAKQAELPLIIHTRDAREDTLSIMQSQGADRAGGVMHCFTENWSMAEQALEMGFFISFSGIITFKNAADLREVVKQVPMQQLLIETDSPYLAPVPYRGKPNQPIYVHQVAECVAEIKGVSVEHVAAQTSENYHRCFPLAGH</sequence>
<dbReference type="SUPFAM" id="SSF51556">
    <property type="entry name" value="Metallo-dependent hydrolases"/>
    <property type="match status" value="1"/>
</dbReference>
<dbReference type="PANTHER" id="PTHR46124">
    <property type="entry name" value="D-AMINOACYL-TRNA DEACYLASE"/>
    <property type="match status" value="1"/>
</dbReference>
<organism evidence="5 6">
    <name type="scientific">Candidatus Thiodiazotropha lotti</name>
    <dbReference type="NCBI Taxonomy" id="2792787"/>
    <lineage>
        <taxon>Bacteria</taxon>
        <taxon>Pseudomonadati</taxon>
        <taxon>Pseudomonadota</taxon>
        <taxon>Gammaproteobacteria</taxon>
        <taxon>Chromatiales</taxon>
        <taxon>Sedimenticolaceae</taxon>
        <taxon>Candidatus Thiodiazotropha</taxon>
    </lineage>
</organism>
<dbReference type="PROSITE" id="PS01090">
    <property type="entry name" value="TATD_2"/>
    <property type="match status" value="1"/>
</dbReference>
<dbReference type="GO" id="GO:0005829">
    <property type="term" value="C:cytosol"/>
    <property type="evidence" value="ECO:0007669"/>
    <property type="project" value="TreeGrafter"/>
</dbReference>
<feature type="binding site" evidence="4">
    <location>
        <position position="130"/>
    </location>
    <ligand>
        <name>a divalent metal cation</name>
        <dbReference type="ChEBI" id="CHEBI:60240"/>
        <label>2</label>
    </ligand>
</feature>
<feature type="binding site" evidence="4">
    <location>
        <position position="205"/>
    </location>
    <ligand>
        <name>a divalent metal cation</name>
        <dbReference type="ChEBI" id="CHEBI:60240"/>
        <label>1</label>
    </ligand>
</feature>
<feature type="binding site" evidence="4">
    <location>
        <position position="8"/>
    </location>
    <ligand>
        <name>a divalent metal cation</name>
        <dbReference type="ChEBI" id="CHEBI:60240"/>
        <label>1</label>
    </ligand>
</feature>
<accession>A0A9E4K090</accession>
<dbReference type="PIRSF" id="PIRSF005902">
    <property type="entry name" value="DNase_TatD"/>
    <property type="match status" value="1"/>
</dbReference>
<dbReference type="AlphaFoldDB" id="A0A9E4K090"/>
<dbReference type="InterPro" id="IPR001130">
    <property type="entry name" value="TatD-like"/>
</dbReference>
<reference evidence="5" key="1">
    <citation type="journal article" date="2021" name="Proc. Natl. Acad. Sci. U.S.A.">
        <title>Global biogeography of chemosynthetic symbionts reveals both localized and globally distributed symbiont groups. .</title>
        <authorList>
            <person name="Osvatic J.T."/>
            <person name="Wilkins L.G.E."/>
            <person name="Leibrecht L."/>
            <person name="Leray M."/>
            <person name="Zauner S."/>
            <person name="Polzin J."/>
            <person name="Camacho Y."/>
            <person name="Gros O."/>
            <person name="van Gils J.A."/>
            <person name="Eisen J.A."/>
            <person name="Petersen J.M."/>
            <person name="Yuen B."/>
        </authorList>
    </citation>
    <scope>NUCLEOTIDE SEQUENCE</scope>
    <source>
        <strain evidence="5">MAGL173</strain>
    </source>
</reference>
<protein>
    <submittedName>
        <fullName evidence="5">TatD family hydrolase</fullName>
    </submittedName>
</protein>